<evidence type="ECO:0000313" key="2">
    <source>
        <dbReference type="EMBL" id="ETV91455.1"/>
    </source>
</evidence>
<sequence length="142" mass="16043">MTTPSAATFLDDEDQRDNKQDSQNRVQARAHLCQMRRGVGWSIVQRHSSDRVGRGHFDRPRYAGRGSTHHGDAARTRFVHADRLDRAQVHAAAPRQCRVRRLAHDRPSLNGARATHFGVVLATRSHVGQRDAPRSGNGRRQR</sequence>
<dbReference type="GeneID" id="20091046"/>
<dbReference type="EMBL" id="KI914010">
    <property type="protein sequence ID" value="ETV91456.1"/>
    <property type="molecule type" value="Genomic_DNA"/>
</dbReference>
<dbReference type="RefSeq" id="XP_008879907.1">
    <property type="nucleotide sequence ID" value="XM_008881685.1"/>
</dbReference>
<dbReference type="EMBL" id="KI914010">
    <property type="protein sequence ID" value="ETV91455.1"/>
    <property type="molecule type" value="Genomic_DNA"/>
</dbReference>
<feature type="region of interest" description="Disordered" evidence="1">
    <location>
        <begin position="46"/>
        <end position="73"/>
    </location>
</feature>
<dbReference type="VEuPathDB" id="FungiDB:H310_13996"/>
<reference evidence="2" key="1">
    <citation type="submission" date="2013-12" db="EMBL/GenBank/DDBJ databases">
        <title>The Genome Sequence of Aphanomyces invadans NJM9701.</title>
        <authorList>
            <consortium name="The Broad Institute Genomics Platform"/>
            <person name="Russ C."/>
            <person name="Tyler B."/>
            <person name="van West P."/>
            <person name="Dieguez-Uribeondo J."/>
            <person name="Young S.K."/>
            <person name="Zeng Q."/>
            <person name="Gargeya S."/>
            <person name="Fitzgerald M."/>
            <person name="Abouelleil A."/>
            <person name="Alvarado L."/>
            <person name="Chapman S.B."/>
            <person name="Gainer-Dewar J."/>
            <person name="Goldberg J."/>
            <person name="Griggs A."/>
            <person name="Gujja S."/>
            <person name="Hansen M."/>
            <person name="Howarth C."/>
            <person name="Imamovic A."/>
            <person name="Ireland A."/>
            <person name="Larimer J."/>
            <person name="McCowan C."/>
            <person name="Murphy C."/>
            <person name="Pearson M."/>
            <person name="Poon T.W."/>
            <person name="Priest M."/>
            <person name="Roberts A."/>
            <person name="Saif S."/>
            <person name="Shea T."/>
            <person name="Sykes S."/>
            <person name="Wortman J."/>
            <person name="Nusbaum C."/>
            <person name="Birren B."/>
        </authorList>
    </citation>
    <scope>NUCLEOTIDE SEQUENCE [LARGE SCALE GENOMIC DNA]</scope>
    <source>
        <strain evidence="2">NJM9701</strain>
    </source>
</reference>
<evidence type="ECO:0000256" key="1">
    <source>
        <dbReference type="SAM" id="MobiDB-lite"/>
    </source>
</evidence>
<dbReference type="RefSeq" id="XP_008879908.1">
    <property type="nucleotide sequence ID" value="XM_008881686.1"/>
</dbReference>
<protein>
    <submittedName>
        <fullName evidence="2">Uncharacterized protein</fullName>
    </submittedName>
</protein>
<accession>A0A024TBE0</accession>
<gene>
    <name evidence="2" type="ORF">H310_13996</name>
</gene>
<proteinExistence type="predicted"/>
<name>A0A024TBE0_9STRA</name>
<feature type="region of interest" description="Disordered" evidence="1">
    <location>
        <begin position="1"/>
        <end position="25"/>
    </location>
</feature>
<dbReference type="AlphaFoldDB" id="A0A024TBE0"/>
<feature type="compositionally biased region" description="Basic and acidic residues" evidence="1">
    <location>
        <begin position="47"/>
        <end position="61"/>
    </location>
</feature>
<organism evidence="2">
    <name type="scientific">Aphanomyces invadans</name>
    <dbReference type="NCBI Taxonomy" id="157072"/>
    <lineage>
        <taxon>Eukaryota</taxon>
        <taxon>Sar</taxon>
        <taxon>Stramenopiles</taxon>
        <taxon>Oomycota</taxon>
        <taxon>Saprolegniomycetes</taxon>
        <taxon>Saprolegniales</taxon>
        <taxon>Verrucalvaceae</taxon>
        <taxon>Aphanomyces</taxon>
    </lineage>
</organism>